<dbReference type="Proteomes" id="UP000464658">
    <property type="component" value="Chromosome"/>
</dbReference>
<protein>
    <submittedName>
        <fullName evidence="1">Uncharacterized protein</fullName>
    </submittedName>
</protein>
<gene>
    <name evidence="1" type="ORF">BsIDN1_12420</name>
</gene>
<proteinExistence type="predicted"/>
<name>A0A5S9M637_BACIA</name>
<evidence type="ECO:0000313" key="1">
    <source>
        <dbReference type="EMBL" id="BBP87624.1"/>
    </source>
</evidence>
<evidence type="ECO:0000313" key="2">
    <source>
        <dbReference type="Proteomes" id="UP000464658"/>
    </source>
</evidence>
<accession>A0A5S9M637</accession>
<organism evidence="1 2">
    <name type="scientific">Bacillus safensis</name>
    <dbReference type="NCBI Taxonomy" id="561879"/>
    <lineage>
        <taxon>Bacteria</taxon>
        <taxon>Bacillati</taxon>
        <taxon>Bacillota</taxon>
        <taxon>Bacilli</taxon>
        <taxon>Bacillales</taxon>
        <taxon>Bacillaceae</taxon>
        <taxon>Bacillus</taxon>
    </lineage>
</organism>
<sequence length="107" mass="12291">MARTSINSKKKKWENGGLAPLDLSYDLTMSDLQFSMPLGVKMRNAVIMEPYTVEIDNSINQLSCDHDQSFFSLIDRKGEWRVNTMLKGFANKKCRALSAHFRSRVIF</sequence>
<reference evidence="1 2" key="1">
    <citation type="submission" date="2019-12" db="EMBL/GenBank/DDBJ databases">
        <title>Full genome sequence of a Bacillus safensis strain isolated from commercially available natto in Indonesia.</title>
        <authorList>
            <person name="Yoshida M."/>
            <person name="Uomi M."/>
            <person name="Waturangi D."/>
            <person name="Ekaputri J.J."/>
            <person name="Setiamarga D.H.E."/>
        </authorList>
    </citation>
    <scope>NUCLEOTIDE SEQUENCE [LARGE SCALE GENOMIC DNA]</scope>
    <source>
        <strain evidence="1 2">IDN1</strain>
    </source>
</reference>
<dbReference type="EMBL" id="AP021906">
    <property type="protein sequence ID" value="BBP87624.1"/>
    <property type="molecule type" value="Genomic_DNA"/>
</dbReference>
<dbReference type="AlphaFoldDB" id="A0A5S9M637"/>